<keyword evidence="2 5" id="KW-0012">Acyltransferase</keyword>
<dbReference type="PROSITE" id="PS51186">
    <property type="entry name" value="GNAT"/>
    <property type="match status" value="1"/>
</dbReference>
<keyword evidence="6" id="KW-1185">Reference proteome</keyword>
<dbReference type="GO" id="GO:0008080">
    <property type="term" value="F:N-acetyltransferase activity"/>
    <property type="evidence" value="ECO:0007669"/>
    <property type="project" value="InterPro"/>
</dbReference>
<dbReference type="Proteomes" id="UP000539111">
    <property type="component" value="Unassembled WGS sequence"/>
</dbReference>
<reference evidence="5 6" key="1">
    <citation type="submission" date="2020-07" db="EMBL/GenBank/DDBJ databases">
        <title>Sequencing the genomes of 1000 actinobacteria strains.</title>
        <authorList>
            <person name="Klenk H.-P."/>
        </authorList>
    </citation>
    <scope>NUCLEOTIDE SEQUENCE [LARGE SCALE GENOMIC DNA]</scope>
    <source>
        <strain evidence="5 6">DSM 26341</strain>
    </source>
</reference>
<protein>
    <submittedName>
        <fullName evidence="5">Amino-acid N-acetyltransferase</fullName>
        <ecNumber evidence="5">2.3.1.1</ecNumber>
    </submittedName>
</protein>
<dbReference type="EC" id="2.3.1.1" evidence="5"/>
<dbReference type="Pfam" id="PF00583">
    <property type="entry name" value="Acetyltransf_1"/>
    <property type="match status" value="1"/>
</dbReference>
<dbReference type="PANTHER" id="PTHR43626">
    <property type="entry name" value="ACYL-COA N-ACYLTRANSFERASE"/>
    <property type="match status" value="1"/>
</dbReference>
<keyword evidence="1 5" id="KW-0808">Transferase</keyword>
<dbReference type="InterPro" id="IPR016181">
    <property type="entry name" value="Acyl_CoA_acyltransferase"/>
</dbReference>
<dbReference type="NCBIfam" id="NF005921">
    <property type="entry name" value="PRK07922.1"/>
    <property type="match status" value="1"/>
</dbReference>
<evidence type="ECO:0000259" key="4">
    <source>
        <dbReference type="PROSITE" id="PS51186"/>
    </source>
</evidence>
<feature type="region of interest" description="Disordered" evidence="3">
    <location>
        <begin position="1"/>
        <end position="39"/>
    </location>
</feature>
<accession>A0A7Z0D5S9</accession>
<feature type="domain" description="N-acetyltransferase" evidence="4">
    <location>
        <begin position="44"/>
        <end position="188"/>
    </location>
</feature>
<comment type="caution">
    <text evidence="5">The sequence shown here is derived from an EMBL/GenBank/DDBJ whole genome shotgun (WGS) entry which is preliminary data.</text>
</comment>
<dbReference type="GO" id="GO:0005737">
    <property type="term" value="C:cytoplasm"/>
    <property type="evidence" value="ECO:0007669"/>
    <property type="project" value="TreeGrafter"/>
</dbReference>
<evidence type="ECO:0000256" key="3">
    <source>
        <dbReference type="SAM" id="MobiDB-lite"/>
    </source>
</evidence>
<dbReference type="InterPro" id="IPR045039">
    <property type="entry name" value="NSI-like"/>
</dbReference>
<dbReference type="EMBL" id="JACBZP010000001">
    <property type="protein sequence ID" value="NYI69422.1"/>
    <property type="molecule type" value="Genomic_DNA"/>
</dbReference>
<dbReference type="Gene3D" id="3.40.630.30">
    <property type="match status" value="1"/>
</dbReference>
<gene>
    <name evidence="5" type="ORF">BJY26_003728</name>
</gene>
<proteinExistence type="predicted"/>
<evidence type="ECO:0000313" key="5">
    <source>
        <dbReference type="EMBL" id="NYI69422.1"/>
    </source>
</evidence>
<dbReference type="PANTHER" id="PTHR43626:SF4">
    <property type="entry name" value="GCN5-RELATED N-ACETYLTRANSFERASE 2, CHLOROPLASTIC"/>
    <property type="match status" value="1"/>
</dbReference>
<sequence length="216" mass="23419">MMSQPAGHRPHDFIDSGHSPRRPQSAGEGAARADNAAGPDGIEFEVRRARTSDVKTIRRLVEPLAEDRILLGKDAVSYFEGLQEFKIVTAGPTRAVAGNGGGETVACGALHVLWEDLAEVRTVATDARWRGRGIGRRLIESLLADAADLGVRRVFCLTFEVSFFTGLGFTPIDGAPVEPDVYAELLRSHDEGVAEFLDLARVKPNTLGNTRMLKIL</sequence>
<dbReference type="RefSeq" id="WP_237248886.1">
    <property type="nucleotide sequence ID" value="NZ_JACBZP010000001.1"/>
</dbReference>
<evidence type="ECO:0000256" key="2">
    <source>
        <dbReference type="ARBA" id="ARBA00023315"/>
    </source>
</evidence>
<dbReference type="InterPro" id="IPR000182">
    <property type="entry name" value="GNAT_dom"/>
</dbReference>
<feature type="compositionally biased region" description="Low complexity" evidence="3">
    <location>
        <begin position="26"/>
        <end position="39"/>
    </location>
</feature>
<dbReference type="SUPFAM" id="SSF55729">
    <property type="entry name" value="Acyl-CoA N-acyltransferases (Nat)"/>
    <property type="match status" value="1"/>
</dbReference>
<name>A0A7Z0D5S9_9MICO</name>
<organism evidence="5 6">
    <name type="scientific">Spelaeicoccus albus</name>
    <dbReference type="NCBI Taxonomy" id="1280376"/>
    <lineage>
        <taxon>Bacteria</taxon>
        <taxon>Bacillati</taxon>
        <taxon>Actinomycetota</taxon>
        <taxon>Actinomycetes</taxon>
        <taxon>Micrococcales</taxon>
        <taxon>Brevibacteriaceae</taxon>
        <taxon>Spelaeicoccus</taxon>
    </lineage>
</organism>
<evidence type="ECO:0000256" key="1">
    <source>
        <dbReference type="ARBA" id="ARBA00022679"/>
    </source>
</evidence>
<dbReference type="AlphaFoldDB" id="A0A7Z0D5S9"/>
<evidence type="ECO:0000313" key="6">
    <source>
        <dbReference type="Proteomes" id="UP000539111"/>
    </source>
</evidence>